<dbReference type="OrthoDB" id="1823407at2759"/>
<organism evidence="12 13">
    <name type="scientific">Prunus yedoensis var. nudiflora</name>
    <dbReference type="NCBI Taxonomy" id="2094558"/>
    <lineage>
        <taxon>Eukaryota</taxon>
        <taxon>Viridiplantae</taxon>
        <taxon>Streptophyta</taxon>
        <taxon>Embryophyta</taxon>
        <taxon>Tracheophyta</taxon>
        <taxon>Spermatophyta</taxon>
        <taxon>Magnoliopsida</taxon>
        <taxon>eudicotyledons</taxon>
        <taxon>Gunneridae</taxon>
        <taxon>Pentapetalae</taxon>
        <taxon>rosids</taxon>
        <taxon>fabids</taxon>
        <taxon>Rosales</taxon>
        <taxon>Rosaceae</taxon>
        <taxon>Amygdaloideae</taxon>
        <taxon>Amygdaleae</taxon>
        <taxon>Prunus</taxon>
    </lineage>
</organism>
<keyword evidence="4" id="KW-0732">Signal</keyword>
<comment type="caution">
    <text evidence="12">The sequence shown here is derived from an EMBL/GenBank/DDBJ whole genome shotgun (WGS) entry which is preliminary data.</text>
</comment>
<accession>A0A314YIT2</accession>
<keyword evidence="5" id="KW-1133">Transmembrane helix</keyword>
<evidence type="ECO:0000256" key="8">
    <source>
        <dbReference type="ARBA" id="ARBA00023170"/>
    </source>
</evidence>
<evidence type="ECO:0000256" key="9">
    <source>
        <dbReference type="ARBA" id="ARBA00023180"/>
    </source>
</evidence>
<keyword evidence="7" id="KW-1015">Disulfide bond</keyword>
<dbReference type="GO" id="GO:0016020">
    <property type="term" value="C:membrane"/>
    <property type="evidence" value="ECO:0007669"/>
    <property type="project" value="UniProtKB-SubCell"/>
</dbReference>
<protein>
    <recommendedName>
        <fullName evidence="2">non-specific serine/threonine protein kinase</fullName>
        <ecNumber evidence="2">2.7.11.1</ecNumber>
    </recommendedName>
</protein>
<evidence type="ECO:0000256" key="2">
    <source>
        <dbReference type="ARBA" id="ARBA00012513"/>
    </source>
</evidence>
<keyword evidence="6" id="KW-0472">Membrane</keyword>
<keyword evidence="12" id="KW-0418">Kinase</keyword>
<evidence type="ECO:0000256" key="11">
    <source>
        <dbReference type="ARBA" id="ARBA00048679"/>
    </source>
</evidence>
<sequence>MAALSGSEGFLCGILANTSLAYCWSSIASVDCWEIFETWNKSLSSKQSTLFSDQSISNLVFKKVVSGEGFSCGGVRDGGLICWGPNSSNIGVSGPVDNFTALALGRTSLCGISYFGELKCWGDTDLLAGHPNGT</sequence>
<comment type="catalytic activity">
    <reaction evidence="11">
        <text>L-seryl-[protein] + ATP = O-phospho-L-seryl-[protein] + ADP + H(+)</text>
        <dbReference type="Rhea" id="RHEA:17989"/>
        <dbReference type="Rhea" id="RHEA-COMP:9863"/>
        <dbReference type="Rhea" id="RHEA-COMP:11604"/>
        <dbReference type="ChEBI" id="CHEBI:15378"/>
        <dbReference type="ChEBI" id="CHEBI:29999"/>
        <dbReference type="ChEBI" id="CHEBI:30616"/>
        <dbReference type="ChEBI" id="CHEBI:83421"/>
        <dbReference type="ChEBI" id="CHEBI:456216"/>
        <dbReference type="EC" id="2.7.11.1"/>
    </reaction>
</comment>
<dbReference type="AlphaFoldDB" id="A0A314YIT2"/>
<dbReference type="EC" id="2.7.11.1" evidence="2"/>
<dbReference type="PANTHER" id="PTHR47460">
    <property type="entry name" value="SERINE/THREONINE-PROTEIN KINASE-LIKE PROTEIN ACR4"/>
    <property type="match status" value="1"/>
</dbReference>
<keyword evidence="3" id="KW-0812">Transmembrane</keyword>
<evidence type="ECO:0000256" key="10">
    <source>
        <dbReference type="ARBA" id="ARBA00047899"/>
    </source>
</evidence>
<comment type="catalytic activity">
    <reaction evidence="10">
        <text>L-threonyl-[protein] + ATP = O-phospho-L-threonyl-[protein] + ADP + H(+)</text>
        <dbReference type="Rhea" id="RHEA:46608"/>
        <dbReference type="Rhea" id="RHEA-COMP:11060"/>
        <dbReference type="Rhea" id="RHEA-COMP:11605"/>
        <dbReference type="ChEBI" id="CHEBI:15378"/>
        <dbReference type="ChEBI" id="CHEBI:30013"/>
        <dbReference type="ChEBI" id="CHEBI:30616"/>
        <dbReference type="ChEBI" id="CHEBI:61977"/>
        <dbReference type="ChEBI" id="CHEBI:456216"/>
        <dbReference type="EC" id="2.7.11.1"/>
    </reaction>
</comment>
<dbReference type="GO" id="GO:0004674">
    <property type="term" value="F:protein serine/threonine kinase activity"/>
    <property type="evidence" value="ECO:0007669"/>
    <property type="project" value="UniProtKB-KW"/>
</dbReference>
<proteinExistence type="predicted"/>
<dbReference type="Proteomes" id="UP000250321">
    <property type="component" value="Unassembled WGS sequence"/>
</dbReference>
<keyword evidence="9" id="KW-0325">Glycoprotein</keyword>
<dbReference type="PANTHER" id="PTHR47460:SF1">
    <property type="entry name" value="SERINE_THREONINE-PROTEIN KINASE-LIKE PROTEIN ACR4"/>
    <property type="match status" value="1"/>
</dbReference>
<evidence type="ECO:0000256" key="6">
    <source>
        <dbReference type="ARBA" id="ARBA00023136"/>
    </source>
</evidence>
<dbReference type="SUPFAM" id="SSF50985">
    <property type="entry name" value="RCC1/BLIP-II"/>
    <property type="match status" value="1"/>
</dbReference>
<evidence type="ECO:0000256" key="5">
    <source>
        <dbReference type="ARBA" id="ARBA00022989"/>
    </source>
</evidence>
<comment type="subcellular location">
    <subcellularLocation>
        <location evidence="1">Membrane</location>
        <topology evidence="1">Single-pass type I membrane protein</topology>
    </subcellularLocation>
</comment>
<keyword evidence="13" id="KW-1185">Reference proteome</keyword>
<keyword evidence="8" id="KW-0675">Receptor</keyword>
<evidence type="ECO:0000313" key="12">
    <source>
        <dbReference type="EMBL" id="PQQ07522.1"/>
    </source>
</evidence>
<evidence type="ECO:0000256" key="7">
    <source>
        <dbReference type="ARBA" id="ARBA00023157"/>
    </source>
</evidence>
<reference evidence="12 13" key="1">
    <citation type="submission" date="2018-02" db="EMBL/GenBank/DDBJ databases">
        <title>Draft genome of wild Prunus yedoensis var. nudiflora.</title>
        <authorList>
            <person name="Baek S."/>
            <person name="Kim J.-H."/>
            <person name="Choi K."/>
            <person name="Kim G.-B."/>
            <person name="Cho A."/>
            <person name="Jang H."/>
            <person name="Shin C.-H."/>
            <person name="Yu H.-J."/>
            <person name="Mun J.-H."/>
        </authorList>
    </citation>
    <scope>NUCLEOTIDE SEQUENCE [LARGE SCALE GENOMIC DNA]</scope>
    <source>
        <strain evidence="13">cv. Jeju island</strain>
        <tissue evidence="12">Leaf</tissue>
    </source>
</reference>
<dbReference type="InterPro" id="IPR009091">
    <property type="entry name" value="RCC1/BLIP-II"/>
</dbReference>
<evidence type="ECO:0000256" key="3">
    <source>
        <dbReference type="ARBA" id="ARBA00022692"/>
    </source>
</evidence>
<dbReference type="EMBL" id="PJQY01000850">
    <property type="protein sequence ID" value="PQQ07522.1"/>
    <property type="molecule type" value="Genomic_DNA"/>
</dbReference>
<name>A0A314YIT2_PRUYE</name>
<dbReference type="Gene3D" id="2.130.10.30">
    <property type="entry name" value="Regulator of chromosome condensation 1/beta-lactamase-inhibitor protein II"/>
    <property type="match status" value="1"/>
</dbReference>
<gene>
    <name evidence="12" type="ORF">Pyn_07629</name>
</gene>
<evidence type="ECO:0000256" key="4">
    <source>
        <dbReference type="ARBA" id="ARBA00022729"/>
    </source>
</evidence>
<keyword evidence="12" id="KW-0808">Transferase</keyword>
<evidence type="ECO:0000313" key="13">
    <source>
        <dbReference type="Proteomes" id="UP000250321"/>
    </source>
</evidence>
<evidence type="ECO:0000256" key="1">
    <source>
        <dbReference type="ARBA" id="ARBA00004479"/>
    </source>
</evidence>